<accession>A0A842HP40</accession>
<dbReference type="Proteomes" id="UP000545386">
    <property type="component" value="Unassembled WGS sequence"/>
</dbReference>
<organism evidence="3 4">
    <name type="scientific">Pusillimonas minor</name>
    <dbReference type="NCBI Taxonomy" id="2697024"/>
    <lineage>
        <taxon>Bacteria</taxon>
        <taxon>Pseudomonadati</taxon>
        <taxon>Pseudomonadota</taxon>
        <taxon>Betaproteobacteria</taxon>
        <taxon>Burkholderiales</taxon>
        <taxon>Alcaligenaceae</taxon>
        <taxon>Pusillimonas</taxon>
    </lineage>
</organism>
<dbReference type="Gene3D" id="3.40.50.12780">
    <property type="entry name" value="N-terminal domain of ligase-like"/>
    <property type="match status" value="1"/>
</dbReference>
<evidence type="ECO:0000313" key="3">
    <source>
        <dbReference type="EMBL" id="MBC2769031.1"/>
    </source>
</evidence>
<evidence type="ECO:0000259" key="1">
    <source>
        <dbReference type="Pfam" id="PF00501"/>
    </source>
</evidence>
<proteinExistence type="predicted"/>
<keyword evidence="4" id="KW-1185">Reference proteome</keyword>
<sequence>MSFTTALRPEIKTLKDIRALEQKPYETMMPFRSTAALLSYAANTYGPATALYFQESANLTEAPLTWSFQGFLDSCVRAANLLRSLGVHQDDPVALLVPHIPSALFALWGAQMAGCAFPINYLLSAEHIAELLRKTNTRVVITLAPSDTLPINAEARRAAELAGCVTHVIEIDPDERNPGPGSFQRLLNEQPATGSYEAELSADRTAAMFHTGGTTGLPKILRHSHRNEVHTSWFGALYYDMQPGDRILNGFPIFHVAGTFVYGLAPLAAGAALFLPTLTGMRNQAFVKQAWAFAQRDKLTHLGCVPTVLSALLDVPRSPGEAENIRWALSGGSPLPNELAQTFENEHRIPIRSIFGMTECAGLVSIEPCHAPRHVGSVGIRLPYSDVAAIPLETASDKRLNTFCKPGETGIVVIRGPHVSPGYLDDAHSAGTFTDDQWLISGDLGHVDEDGYIYLTGRSKDLIIRSGHNIDPGLIEEAFLKLPAVSTCAAVGEPDSYAGELPVAFVSLKEGVHADPADLLADVAQHIPERPALPKRVLILDKIPTTPVGKIYKPALRALAAQEKIAALIRSLDLPEAVDVDCAAEPRGVVARLKVPSTFNADQRAALAQALTGLPLQIHWEDPA</sequence>
<dbReference type="InterPro" id="IPR050237">
    <property type="entry name" value="ATP-dep_AMP-bd_enzyme"/>
</dbReference>
<dbReference type="EMBL" id="JACJUU010000002">
    <property type="protein sequence ID" value="MBC2769031.1"/>
    <property type="molecule type" value="Genomic_DNA"/>
</dbReference>
<evidence type="ECO:0000313" key="4">
    <source>
        <dbReference type="Proteomes" id="UP000545386"/>
    </source>
</evidence>
<dbReference type="Pfam" id="PF00501">
    <property type="entry name" value="AMP-binding"/>
    <property type="match status" value="1"/>
</dbReference>
<dbReference type="SUPFAM" id="SSF56801">
    <property type="entry name" value="Acetyl-CoA synthetase-like"/>
    <property type="match status" value="1"/>
</dbReference>
<dbReference type="PANTHER" id="PTHR43767">
    <property type="entry name" value="LONG-CHAIN-FATTY-ACID--COA LIGASE"/>
    <property type="match status" value="1"/>
</dbReference>
<dbReference type="GO" id="GO:0016878">
    <property type="term" value="F:acid-thiol ligase activity"/>
    <property type="evidence" value="ECO:0007669"/>
    <property type="project" value="UniProtKB-ARBA"/>
</dbReference>
<dbReference type="InterPro" id="IPR020845">
    <property type="entry name" value="AMP-binding_CS"/>
</dbReference>
<dbReference type="PANTHER" id="PTHR43767:SF1">
    <property type="entry name" value="NONRIBOSOMAL PEPTIDE SYNTHASE PES1 (EUROFUNG)-RELATED"/>
    <property type="match status" value="1"/>
</dbReference>
<dbReference type="Gene3D" id="3.30.300.30">
    <property type="match status" value="1"/>
</dbReference>
<protein>
    <submittedName>
        <fullName evidence="3">AMP-binding protein</fullName>
    </submittedName>
</protein>
<dbReference type="AlphaFoldDB" id="A0A842HP40"/>
<dbReference type="InterPro" id="IPR000873">
    <property type="entry name" value="AMP-dep_synth/lig_dom"/>
</dbReference>
<name>A0A842HP40_9BURK</name>
<reference evidence="3 4" key="1">
    <citation type="submission" date="2020-08" db="EMBL/GenBank/DDBJ databases">
        <title>Paraeoetvoesia sp. YC-7-48 draft genome sequence.</title>
        <authorList>
            <person name="Yao L."/>
        </authorList>
    </citation>
    <scope>NUCLEOTIDE SEQUENCE [LARGE SCALE GENOMIC DNA]</scope>
    <source>
        <strain evidence="4">YC-7-48</strain>
    </source>
</reference>
<gene>
    <name evidence="3" type="ORF">GTU67_03765</name>
</gene>
<feature type="domain" description="AMP-dependent synthetase/ligase" evidence="1">
    <location>
        <begin position="41"/>
        <end position="424"/>
    </location>
</feature>
<evidence type="ECO:0000259" key="2">
    <source>
        <dbReference type="Pfam" id="PF13193"/>
    </source>
</evidence>
<dbReference type="RefSeq" id="WP_185778831.1">
    <property type="nucleotide sequence ID" value="NZ_JACJUU010000002.1"/>
</dbReference>
<dbReference type="Pfam" id="PF13193">
    <property type="entry name" value="AMP-binding_C"/>
    <property type="match status" value="1"/>
</dbReference>
<dbReference type="InterPro" id="IPR045851">
    <property type="entry name" value="AMP-bd_C_sf"/>
</dbReference>
<dbReference type="InterPro" id="IPR042099">
    <property type="entry name" value="ANL_N_sf"/>
</dbReference>
<dbReference type="PROSITE" id="PS00455">
    <property type="entry name" value="AMP_BINDING"/>
    <property type="match status" value="1"/>
</dbReference>
<dbReference type="InterPro" id="IPR025110">
    <property type="entry name" value="AMP-bd_C"/>
</dbReference>
<feature type="domain" description="AMP-binding enzyme C-terminal" evidence="2">
    <location>
        <begin position="475"/>
        <end position="550"/>
    </location>
</feature>
<comment type="caution">
    <text evidence="3">The sequence shown here is derived from an EMBL/GenBank/DDBJ whole genome shotgun (WGS) entry which is preliminary data.</text>
</comment>